<sequence length="63" mass="6674">MADQTDIALLALATSMGVDLPVGLGIVEAVRSEATALPLPDLARRVQEMVSDELYPLGGLPRR</sequence>
<dbReference type="RefSeq" id="WP_179665385.1">
    <property type="nucleotide sequence ID" value="NZ_JACCBG010000001.1"/>
</dbReference>
<evidence type="ECO:0000313" key="3">
    <source>
        <dbReference type="Proteomes" id="UP000535511"/>
    </source>
</evidence>
<keyword evidence="3" id="KW-1185">Reference proteome</keyword>
<gene>
    <name evidence="1" type="ORF">BJZ21_004009</name>
    <name evidence="2" type="ORF">BJZ21_004078</name>
</gene>
<name>A0A7Y9JD31_9ACTN</name>
<dbReference type="EMBL" id="JACCBG010000001">
    <property type="protein sequence ID" value="NYD43995.1"/>
    <property type="molecule type" value="Genomic_DNA"/>
</dbReference>
<evidence type="ECO:0000313" key="1">
    <source>
        <dbReference type="EMBL" id="NYD43926.1"/>
    </source>
</evidence>
<protein>
    <submittedName>
        <fullName evidence="1">Uncharacterized protein</fullName>
    </submittedName>
</protein>
<reference evidence="1 3" key="1">
    <citation type="submission" date="2020-07" db="EMBL/GenBank/DDBJ databases">
        <title>Sequencing the genomes of 1000 actinobacteria strains.</title>
        <authorList>
            <person name="Klenk H.-P."/>
        </authorList>
    </citation>
    <scope>NUCLEOTIDE SEQUENCE [LARGE SCALE GENOMIC DNA]</scope>
    <source>
        <strain evidence="1 3">DSM 21350</strain>
    </source>
</reference>
<comment type="caution">
    <text evidence="1">The sequence shown here is derived from an EMBL/GenBank/DDBJ whole genome shotgun (WGS) entry which is preliminary data.</text>
</comment>
<evidence type="ECO:0000313" key="2">
    <source>
        <dbReference type="EMBL" id="NYD43995.1"/>
    </source>
</evidence>
<dbReference type="AlphaFoldDB" id="A0A7Y9JD31"/>
<organism evidence="1 3">
    <name type="scientific">Nocardioides panaciterrulae</name>
    <dbReference type="NCBI Taxonomy" id="661492"/>
    <lineage>
        <taxon>Bacteria</taxon>
        <taxon>Bacillati</taxon>
        <taxon>Actinomycetota</taxon>
        <taxon>Actinomycetes</taxon>
        <taxon>Propionibacteriales</taxon>
        <taxon>Nocardioidaceae</taxon>
        <taxon>Nocardioides</taxon>
    </lineage>
</organism>
<proteinExistence type="predicted"/>
<accession>A0A7Y9JD31</accession>
<dbReference type="EMBL" id="JACCBG010000001">
    <property type="protein sequence ID" value="NYD43926.1"/>
    <property type="molecule type" value="Genomic_DNA"/>
</dbReference>
<dbReference type="Proteomes" id="UP000535511">
    <property type="component" value="Unassembled WGS sequence"/>
</dbReference>